<evidence type="ECO:0000313" key="4">
    <source>
        <dbReference type="Proteomes" id="UP000598971"/>
    </source>
</evidence>
<dbReference type="GO" id="GO:0005886">
    <property type="term" value="C:plasma membrane"/>
    <property type="evidence" value="ECO:0007669"/>
    <property type="project" value="TreeGrafter"/>
</dbReference>
<name>A0A8J8JR76_9BACT</name>
<keyword evidence="1" id="KW-0812">Transmembrane</keyword>
<feature type="domain" description="AsmA" evidence="2">
    <location>
        <begin position="11"/>
        <end position="176"/>
    </location>
</feature>
<comment type="caution">
    <text evidence="3">The sequence shown here is derived from an EMBL/GenBank/DDBJ whole genome shotgun (WGS) entry which is preliminary data.</text>
</comment>
<feature type="transmembrane region" description="Helical" evidence="1">
    <location>
        <begin position="12"/>
        <end position="34"/>
    </location>
</feature>
<dbReference type="PANTHER" id="PTHR30441:SF8">
    <property type="entry name" value="DUF748 DOMAIN-CONTAINING PROTEIN"/>
    <property type="match status" value="1"/>
</dbReference>
<organism evidence="3 4">
    <name type="scientific">Limnovirga soli</name>
    <dbReference type="NCBI Taxonomy" id="2656915"/>
    <lineage>
        <taxon>Bacteria</taxon>
        <taxon>Pseudomonadati</taxon>
        <taxon>Bacteroidota</taxon>
        <taxon>Chitinophagia</taxon>
        <taxon>Chitinophagales</taxon>
        <taxon>Chitinophagaceae</taxon>
        <taxon>Limnovirga</taxon>
    </lineage>
</organism>
<dbReference type="InterPro" id="IPR007844">
    <property type="entry name" value="AsmA"/>
</dbReference>
<dbReference type="Pfam" id="PF05170">
    <property type="entry name" value="AsmA"/>
    <property type="match status" value="1"/>
</dbReference>
<dbReference type="PANTHER" id="PTHR30441">
    <property type="entry name" value="DUF748 DOMAIN-CONTAINING PROTEIN"/>
    <property type="match status" value="1"/>
</dbReference>
<proteinExistence type="predicted"/>
<dbReference type="GO" id="GO:0090313">
    <property type="term" value="P:regulation of protein targeting to membrane"/>
    <property type="evidence" value="ECO:0007669"/>
    <property type="project" value="TreeGrafter"/>
</dbReference>
<dbReference type="EMBL" id="WHPF01000005">
    <property type="protein sequence ID" value="NNV55562.1"/>
    <property type="molecule type" value="Genomic_DNA"/>
</dbReference>
<dbReference type="Proteomes" id="UP000598971">
    <property type="component" value="Unassembled WGS sequence"/>
</dbReference>
<accession>A0A8J8JR76</accession>
<evidence type="ECO:0000259" key="2">
    <source>
        <dbReference type="Pfam" id="PF05170"/>
    </source>
</evidence>
<keyword evidence="1" id="KW-1133">Transmembrane helix</keyword>
<protein>
    <submittedName>
        <fullName evidence="3">AsmA family protein</fullName>
    </submittedName>
</protein>
<dbReference type="AlphaFoldDB" id="A0A8J8JR76"/>
<keyword evidence="1" id="KW-0472">Membrane</keyword>
<dbReference type="RefSeq" id="WP_171607482.1">
    <property type="nucleotide sequence ID" value="NZ_WHPF01000005.1"/>
</dbReference>
<evidence type="ECO:0000313" key="3">
    <source>
        <dbReference type="EMBL" id="NNV55562.1"/>
    </source>
</evidence>
<reference evidence="3" key="1">
    <citation type="submission" date="2019-10" db="EMBL/GenBank/DDBJ databases">
        <title>Draft genome sequence of Panacibacter sp. KCS-6.</title>
        <authorList>
            <person name="Yim K.J."/>
        </authorList>
    </citation>
    <scope>NUCLEOTIDE SEQUENCE</scope>
    <source>
        <strain evidence="3">KCS-6</strain>
    </source>
</reference>
<evidence type="ECO:0000256" key="1">
    <source>
        <dbReference type="SAM" id="Phobius"/>
    </source>
</evidence>
<gene>
    <name evidence="3" type="ORF">GD597_08840</name>
</gene>
<dbReference type="InterPro" id="IPR052894">
    <property type="entry name" value="AsmA-related"/>
</dbReference>
<sequence>MTMRFKKLAGKLAKITGISIGSLLLLLFLLPYFFPDTIENKIKDFANSSINGKIDFSKVRLSFFNHFPALTLTMYDVSLKGSAPFANDTLIAADELAFGIDISSLFEKQLRIDQFFLTHANINVLVDAAGAANYNVYKGDTSTSINTDTTSTSLKIEKIVIENSHLIYNDQSLPMRINAKGFNYTGKGDLSKDIFDLYTHAAIDSLDFSFDNEDYVLSKKINADLITAINTNSLRLEFQKNDLRINKLPVQFNGVFEFLKNGYKMDFNINSKATPLYDLFTALPPKYLGWLQKTEVDGTADVIASLTGNYIAETITMPSLLFNLKIRDGAIAYDNAPVPVNNIFLNFDAALPGLNTDSLLVNIDSLYFNVDKDYCSSILHIKGLNNPFIQAKLNASLNLETWDKALGLAPYDLKGRFTITADANGKYATTIIPKAIRGFDTILTSIPVFHINSSLQNGFIKYEGVPQPINNISFQLNASCADSNYKHAALILHNLHAQALHNEIKGNLQLSAASDMPLELNIQTLLNLADIKKFYPLDSMELAGKLSINLQSKGKYNPEKKLFPVTTAKINLTNGSIKTAYYPHPVQKIQVQANLLNTNGTLKDLALTILPISFEFEGQPFSLQANLKNFDDLQYNINAAGKLDMGKIYQVFAVKGYNVAGMVETNLSLQGVQSDATNGRYNKLNNNGTLTVKDLTLKADMFPLPFNITNGTLSFKQDKIWLDAFRGNYGKSDFKLTGYVNNIINYALADNETLQGKLSLSSNQLVADELMAYASGTDSAAIATADSTGVIIIPANLQMDMQATANKVNYNGLNLTNVKAQLLLNKGTLTIKNTGFTLINTPIEMSGSYTSVSPTKASFNYHIKASNFDIHKAYTDIQLFHDMASAAAKVKGQVSLDYTLKGNLDANMYPVYPTLKGGGTLTLEKVQVSGLKLFSAVSKATNRDSINNPNLEGVKINTIIANNIITIQRTKMRVFGFRPRLEGQVSFDGNLNLRFRLGLPPLGVFGIPMSITGTQDNPIIKMRQASDADNLEETAPEE</sequence>
<keyword evidence="4" id="KW-1185">Reference proteome</keyword>